<gene>
    <name evidence="1" type="ORF">DI586_11185</name>
</gene>
<organism evidence="1 2">
    <name type="scientific">Micavibrio aeruginosavorus</name>
    <dbReference type="NCBI Taxonomy" id="349221"/>
    <lineage>
        <taxon>Bacteria</taxon>
        <taxon>Pseudomonadati</taxon>
        <taxon>Bdellovibrionota</taxon>
        <taxon>Bdellovibrionia</taxon>
        <taxon>Bdellovibrionales</taxon>
        <taxon>Pseudobdellovibrionaceae</taxon>
        <taxon>Micavibrio</taxon>
    </lineage>
</organism>
<comment type="caution">
    <text evidence="1">The sequence shown here is derived from an EMBL/GenBank/DDBJ whole genome shotgun (WGS) entry which is preliminary data.</text>
</comment>
<accession>A0A2W5FEE3</accession>
<dbReference type="Gene3D" id="3.10.129.10">
    <property type="entry name" value="Hotdog Thioesterase"/>
    <property type="match status" value="1"/>
</dbReference>
<dbReference type="InterPro" id="IPR027961">
    <property type="entry name" value="DUF4442"/>
</dbReference>
<sequence length="178" mass="20171">MPFDPFKFLRGLEDNHPKISRCLTMAFLGKLSPFNNHLGARLVEWTDDRCLIFVKKRRKVQNHVGSIHAGAIFTLGETCAGLVIIRNFPFAKFRPLMSDVKVNYSKQARSDIWGDCVAMERAIENAHKVFDSGEIPTIEMVTNISGMINGKKEIIAVVTTVWQVKPWGQVKTQNKILQ</sequence>
<protein>
    <recommendedName>
        <fullName evidence="3">DUF4442 domain-containing protein</fullName>
    </recommendedName>
</protein>
<dbReference type="Proteomes" id="UP000249739">
    <property type="component" value="Unassembled WGS sequence"/>
</dbReference>
<dbReference type="EMBL" id="QFOT01000186">
    <property type="protein sequence ID" value="PZP53323.1"/>
    <property type="molecule type" value="Genomic_DNA"/>
</dbReference>
<evidence type="ECO:0008006" key="3">
    <source>
        <dbReference type="Google" id="ProtNLM"/>
    </source>
</evidence>
<evidence type="ECO:0000313" key="1">
    <source>
        <dbReference type="EMBL" id="PZP53323.1"/>
    </source>
</evidence>
<evidence type="ECO:0000313" key="2">
    <source>
        <dbReference type="Proteomes" id="UP000249739"/>
    </source>
</evidence>
<name>A0A2W5FEE3_9BACT</name>
<dbReference type="SUPFAM" id="SSF54637">
    <property type="entry name" value="Thioesterase/thiol ester dehydrase-isomerase"/>
    <property type="match status" value="1"/>
</dbReference>
<dbReference type="CDD" id="cd03443">
    <property type="entry name" value="PaaI_thioesterase"/>
    <property type="match status" value="1"/>
</dbReference>
<reference evidence="1 2" key="1">
    <citation type="submission" date="2017-08" db="EMBL/GenBank/DDBJ databases">
        <title>Infants hospitalized years apart are colonized by the same room-sourced microbial strains.</title>
        <authorList>
            <person name="Brooks B."/>
            <person name="Olm M.R."/>
            <person name="Firek B.A."/>
            <person name="Baker R."/>
            <person name="Thomas B.C."/>
            <person name="Morowitz M.J."/>
            <person name="Banfield J.F."/>
        </authorList>
    </citation>
    <scope>NUCLEOTIDE SEQUENCE [LARGE SCALE GENOMIC DNA]</scope>
    <source>
        <strain evidence="1">S2_006_000_R2_64</strain>
    </source>
</reference>
<dbReference type="InterPro" id="IPR029069">
    <property type="entry name" value="HotDog_dom_sf"/>
</dbReference>
<proteinExistence type="predicted"/>
<dbReference type="AlphaFoldDB" id="A0A2W5FEE3"/>
<dbReference type="Pfam" id="PF14539">
    <property type="entry name" value="DUF4442"/>
    <property type="match status" value="1"/>
</dbReference>